<name>A0A370DTK1_9GAMM</name>
<evidence type="ECO:0000256" key="1">
    <source>
        <dbReference type="SAM" id="Phobius"/>
    </source>
</evidence>
<keyword evidence="1" id="KW-0472">Membrane</keyword>
<sequence length="137" mass="15680">MTELYPWIKYLHVTTVVITGMMFVQRYLWMLSNTLQEKGGWIRVVPHVNDTLLLFSGLAMALMIQQYPLVNGWLTAKLVALLAYIIIGSIALKRGRSRQIRTWAGLLALTCYFYIIGTALSRSPIPQPELILYNLLH</sequence>
<comment type="caution">
    <text evidence="2">The sequence shown here is derived from an EMBL/GenBank/DDBJ whole genome shotgun (WGS) entry which is preliminary data.</text>
</comment>
<keyword evidence="1" id="KW-1133">Transmembrane helix</keyword>
<keyword evidence="3" id="KW-1185">Reference proteome</keyword>
<dbReference type="PIRSF" id="PIRSF005610">
    <property type="entry name" value="SirB"/>
    <property type="match status" value="1"/>
</dbReference>
<proteinExistence type="predicted"/>
<dbReference type="AlphaFoldDB" id="A0A370DTK1"/>
<dbReference type="InterPro" id="IPR007360">
    <property type="entry name" value="SirB"/>
</dbReference>
<protein>
    <submittedName>
        <fullName evidence="2">Regulator SirB</fullName>
    </submittedName>
</protein>
<dbReference type="PANTHER" id="PTHR39594">
    <property type="entry name" value="PROTEIN YCHQ"/>
    <property type="match status" value="1"/>
</dbReference>
<dbReference type="Pfam" id="PF04247">
    <property type="entry name" value="SirB"/>
    <property type="match status" value="1"/>
</dbReference>
<reference evidence="2 3" key="1">
    <citation type="journal article" date="2018" name="ISME J.">
        <title>Endosymbiont genomes yield clues of tubeworm success.</title>
        <authorList>
            <person name="Li Y."/>
            <person name="Liles M.R."/>
            <person name="Halanych K.M."/>
        </authorList>
    </citation>
    <scope>NUCLEOTIDE SEQUENCE [LARGE SCALE GENOMIC DNA]</scope>
    <source>
        <strain evidence="2">A1462</strain>
    </source>
</reference>
<organism evidence="2 3">
    <name type="scientific">endosymbiont of Escarpia spicata</name>
    <dbReference type="NCBI Taxonomy" id="2200908"/>
    <lineage>
        <taxon>Bacteria</taxon>
        <taxon>Pseudomonadati</taxon>
        <taxon>Pseudomonadota</taxon>
        <taxon>Gammaproteobacteria</taxon>
        <taxon>sulfur-oxidizing symbionts</taxon>
    </lineage>
</organism>
<dbReference type="GO" id="GO:0005886">
    <property type="term" value="C:plasma membrane"/>
    <property type="evidence" value="ECO:0007669"/>
    <property type="project" value="TreeGrafter"/>
</dbReference>
<accession>A0A370DTK1</accession>
<feature type="transmembrane region" description="Helical" evidence="1">
    <location>
        <begin position="6"/>
        <end position="29"/>
    </location>
</feature>
<dbReference type="Proteomes" id="UP000254771">
    <property type="component" value="Unassembled WGS sequence"/>
</dbReference>
<gene>
    <name evidence="2" type="ORF">DIZ78_01150</name>
</gene>
<feature type="transmembrane region" description="Helical" evidence="1">
    <location>
        <begin position="104"/>
        <end position="125"/>
    </location>
</feature>
<evidence type="ECO:0000313" key="2">
    <source>
        <dbReference type="EMBL" id="RDH88568.1"/>
    </source>
</evidence>
<dbReference type="EMBL" id="QFXE01000001">
    <property type="protein sequence ID" value="RDH88568.1"/>
    <property type="molecule type" value="Genomic_DNA"/>
</dbReference>
<dbReference type="PANTHER" id="PTHR39594:SF1">
    <property type="entry name" value="PROTEIN YCHQ"/>
    <property type="match status" value="1"/>
</dbReference>
<keyword evidence="1" id="KW-0812">Transmembrane</keyword>
<feature type="transmembrane region" description="Helical" evidence="1">
    <location>
        <begin position="70"/>
        <end position="92"/>
    </location>
</feature>
<evidence type="ECO:0000313" key="3">
    <source>
        <dbReference type="Proteomes" id="UP000254771"/>
    </source>
</evidence>